<sequence>MSAIILETLRQADLEHYYPSFAANGIATIEELSKVTMQDYGTLGVNSMDDRKRLFQLIQAVKNEHPGDFSSSLSSSTSAYSRQSIAPTRASQRPPVPPSSRAIEHARRTRRTTEQISAGPQQRRVTRSMSIVQQLQEPDSSVKESDPLPVVKRRTTMNSAYGVPQLPPTSSNSTRRQSAVGSRRKSTAPTTTGSLSDRIRVCIRKRPLSSRETKKGETDIISVSGRRRLAVNEPKLKVDLTKYVEQHEFVFDEVFDSTADNEQVYTRTALPLVEYIFEGGKATCFAYGQTGSGKTYTMLDAELGLYVLAGRDIFTLLNDEQFSHLSCYVNFYEIYQGQLHDLLNNRKKLAAREDGNKNVVIVGIREIEISCVDELLEVFNYGHSARTTGTTGANADSSRSHAILQMVLKHKNDKRKIHGKFSFIDLAGSERGADRGESDNKTRMEGAEINKSLLALKECIRALDQGGKHLPFRQSKLTQVLKDSFIGNSRTCMIGTISPNMSNSEHSLNTLRYADRVKELKGDTDYDDEDEETEFYGYSSSEPEPESVEVANTEMEDEAEFEEEVHESEPENLIHDEAPPEFFSEEDNVEETFAVPNPPVRESREYREPKDVHENRESRYKPQYNSADLSRSRRSSVSSFEDSYLSSGSSQLEGLGDLIKSHKNTIREITYICQMETMLMQKLKLNASSTSKSSTANISAHAQELEALLDKKTAVIADFKEKLRNTLYY</sequence>
<dbReference type="InterPro" id="IPR027417">
    <property type="entry name" value="P-loop_NTPase"/>
</dbReference>
<dbReference type="Pfam" id="PF00225">
    <property type="entry name" value="Kinesin"/>
    <property type="match status" value="1"/>
</dbReference>
<dbReference type="InterPro" id="IPR001660">
    <property type="entry name" value="SAM"/>
</dbReference>
<dbReference type="CDD" id="cd09541">
    <property type="entry name" value="SAM_KIF24-like"/>
    <property type="match status" value="1"/>
</dbReference>
<feature type="region of interest" description="Disordered" evidence="5">
    <location>
        <begin position="593"/>
        <end position="633"/>
    </location>
</feature>
<feature type="compositionally biased region" description="Acidic residues" evidence="5">
    <location>
        <begin position="525"/>
        <end position="534"/>
    </location>
</feature>
<feature type="binding site" evidence="3">
    <location>
        <begin position="288"/>
        <end position="295"/>
    </location>
    <ligand>
        <name>ATP</name>
        <dbReference type="ChEBI" id="CHEBI:30616"/>
    </ligand>
</feature>
<dbReference type="InterPro" id="IPR036961">
    <property type="entry name" value="Kinesin_motor_dom_sf"/>
</dbReference>
<dbReference type="PANTHER" id="PTHR47971:SF20">
    <property type="entry name" value="KINESIN-LIKE PROTEIN KIF24"/>
    <property type="match status" value="1"/>
</dbReference>
<feature type="compositionally biased region" description="Polar residues" evidence="5">
    <location>
        <begin position="168"/>
        <end position="180"/>
    </location>
</feature>
<dbReference type="InterPro" id="IPR013761">
    <property type="entry name" value="SAM/pointed_sf"/>
</dbReference>
<protein>
    <recommendedName>
        <fullName evidence="4">Kinesin-like protein</fullName>
    </recommendedName>
</protein>
<dbReference type="Gene3D" id="1.10.150.50">
    <property type="entry name" value="Transcription Factor, Ets-1"/>
    <property type="match status" value="1"/>
</dbReference>
<dbReference type="InterPro" id="IPR001752">
    <property type="entry name" value="Kinesin_motor_dom"/>
</dbReference>
<evidence type="ECO:0000313" key="9">
    <source>
        <dbReference type="Proteomes" id="UP001479436"/>
    </source>
</evidence>
<dbReference type="Pfam" id="PF00536">
    <property type="entry name" value="SAM_1"/>
    <property type="match status" value="1"/>
</dbReference>
<feature type="region of interest" description="Disordered" evidence="5">
    <location>
        <begin position="524"/>
        <end position="547"/>
    </location>
</feature>
<dbReference type="InterPro" id="IPR019821">
    <property type="entry name" value="Kinesin_motor_CS"/>
</dbReference>
<dbReference type="Proteomes" id="UP001479436">
    <property type="component" value="Unassembled WGS sequence"/>
</dbReference>
<comment type="caution">
    <text evidence="8">The sequence shown here is derived from an EMBL/GenBank/DDBJ whole genome shotgun (WGS) entry which is preliminary data.</text>
</comment>
<dbReference type="EMBL" id="JASJQH010006886">
    <property type="protein sequence ID" value="KAK9729069.1"/>
    <property type="molecule type" value="Genomic_DNA"/>
</dbReference>
<dbReference type="InterPro" id="IPR027640">
    <property type="entry name" value="Kinesin-like_fam"/>
</dbReference>
<feature type="compositionally biased region" description="Polar residues" evidence="5">
    <location>
        <begin position="127"/>
        <end position="139"/>
    </location>
</feature>
<organism evidence="8 9">
    <name type="scientific">Basidiobolus ranarum</name>
    <dbReference type="NCBI Taxonomy" id="34480"/>
    <lineage>
        <taxon>Eukaryota</taxon>
        <taxon>Fungi</taxon>
        <taxon>Fungi incertae sedis</taxon>
        <taxon>Zoopagomycota</taxon>
        <taxon>Entomophthoromycotina</taxon>
        <taxon>Basidiobolomycetes</taxon>
        <taxon>Basidiobolales</taxon>
        <taxon>Basidiobolaceae</taxon>
        <taxon>Basidiobolus</taxon>
    </lineage>
</organism>
<reference evidence="8 9" key="1">
    <citation type="submission" date="2023-04" db="EMBL/GenBank/DDBJ databases">
        <title>Genome of Basidiobolus ranarum AG-B5.</title>
        <authorList>
            <person name="Stajich J.E."/>
            <person name="Carter-House D."/>
            <person name="Gryganskyi A."/>
        </authorList>
    </citation>
    <scope>NUCLEOTIDE SEQUENCE [LARGE SCALE GENOMIC DNA]</scope>
    <source>
        <strain evidence="8 9">AG-B5</strain>
    </source>
</reference>
<dbReference type="PRINTS" id="PR00380">
    <property type="entry name" value="KINESINHEAVY"/>
</dbReference>
<gene>
    <name evidence="8" type="ORF">K7432_000582</name>
</gene>
<dbReference type="SUPFAM" id="SSF47769">
    <property type="entry name" value="SAM/Pointed domain"/>
    <property type="match status" value="1"/>
</dbReference>
<evidence type="ECO:0000256" key="1">
    <source>
        <dbReference type="ARBA" id="ARBA00022741"/>
    </source>
</evidence>
<comment type="similarity">
    <text evidence="3 4">Belongs to the TRAFAC class myosin-kinesin ATPase superfamily. Kinesin family.</text>
</comment>
<keyword evidence="1 3" id="KW-0547">Nucleotide-binding</keyword>
<name>A0ABR2WB27_9FUNG</name>
<evidence type="ECO:0000259" key="6">
    <source>
        <dbReference type="PROSITE" id="PS50067"/>
    </source>
</evidence>
<evidence type="ECO:0000256" key="4">
    <source>
        <dbReference type="RuleBase" id="RU000394"/>
    </source>
</evidence>
<dbReference type="PROSITE" id="PS50067">
    <property type="entry name" value="KINESIN_MOTOR_2"/>
    <property type="match status" value="1"/>
</dbReference>
<dbReference type="PANTHER" id="PTHR47971">
    <property type="entry name" value="KINESIN-RELATED PROTEIN 6"/>
    <property type="match status" value="1"/>
</dbReference>
<dbReference type="SMART" id="SM00129">
    <property type="entry name" value="KISc"/>
    <property type="match status" value="1"/>
</dbReference>
<dbReference type="Gene3D" id="3.40.850.10">
    <property type="entry name" value="Kinesin motor domain"/>
    <property type="match status" value="1"/>
</dbReference>
<evidence type="ECO:0000256" key="2">
    <source>
        <dbReference type="ARBA" id="ARBA00022840"/>
    </source>
</evidence>
<keyword evidence="2 3" id="KW-0067">ATP-binding</keyword>
<feature type="region of interest" description="Disordered" evidence="5">
    <location>
        <begin position="66"/>
        <end position="195"/>
    </location>
</feature>
<keyword evidence="3 4" id="KW-0505">Motor protein</keyword>
<evidence type="ECO:0000256" key="5">
    <source>
        <dbReference type="SAM" id="MobiDB-lite"/>
    </source>
</evidence>
<dbReference type="SUPFAM" id="SSF52540">
    <property type="entry name" value="P-loop containing nucleoside triphosphate hydrolases"/>
    <property type="match status" value="1"/>
</dbReference>
<evidence type="ECO:0000256" key="3">
    <source>
        <dbReference type="PROSITE-ProRule" id="PRU00283"/>
    </source>
</evidence>
<feature type="domain" description="Kinesin motor" evidence="6">
    <location>
        <begin position="198"/>
        <end position="520"/>
    </location>
</feature>
<evidence type="ECO:0000259" key="7">
    <source>
        <dbReference type="PROSITE" id="PS50105"/>
    </source>
</evidence>
<dbReference type="CDD" id="cd01367">
    <property type="entry name" value="KISc_KIF2_like"/>
    <property type="match status" value="1"/>
</dbReference>
<accession>A0ABR2WB27</accession>
<dbReference type="PROSITE" id="PS00411">
    <property type="entry name" value="KINESIN_MOTOR_1"/>
    <property type="match status" value="1"/>
</dbReference>
<keyword evidence="4" id="KW-0493">Microtubule</keyword>
<feature type="compositionally biased region" description="Low complexity" evidence="5">
    <location>
        <begin position="70"/>
        <end position="84"/>
    </location>
</feature>
<proteinExistence type="inferred from homology"/>
<evidence type="ECO:0000313" key="8">
    <source>
        <dbReference type="EMBL" id="KAK9729069.1"/>
    </source>
</evidence>
<feature type="compositionally biased region" description="Basic and acidic residues" evidence="5">
    <location>
        <begin position="601"/>
        <end position="620"/>
    </location>
</feature>
<keyword evidence="9" id="KW-1185">Reference proteome</keyword>
<dbReference type="PROSITE" id="PS50105">
    <property type="entry name" value="SAM_DOMAIN"/>
    <property type="match status" value="1"/>
</dbReference>
<feature type="domain" description="SAM" evidence="7">
    <location>
        <begin position="6"/>
        <end position="64"/>
    </location>
</feature>